<evidence type="ECO:0000256" key="4">
    <source>
        <dbReference type="ARBA" id="ARBA00022679"/>
    </source>
</evidence>
<dbReference type="InterPro" id="IPR003661">
    <property type="entry name" value="HisK_dim/P_dom"/>
</dbReference>
<keyword evidence="3" id="KW-0597">Phosphoprotein</keyword>
<comment type="catalytic activity">
    <reaction evidence="1">
        <text>ATP + protein L-histidine = ADP + protein N-phospho-L-histidine.</text>
        <dbReference type="EC" id="2.7.13.3"/>
    </reaction>
</comment>
<dbReference type="InterPro" id="IPR005467">
    <property type="entry name" value="His_kinase_dom"/>
</dbReference>
<dbReference type="PROSITE" id="PS50109">
    <property type="entry name" value="HIS_KIN"/>
    <property type="match status" value="1"/>
</dbReference>
<evidence type="ECO:0000256" key="2">
    <source>
        <dbReference type="ARBA" id="ARBA00012438"/>
    </source>
</evidence>
<dbReference type="SMART" id="SM00387">
    <property type="entry name" value="HATPase_c"/>
    <property type="match status" value="1"/>
</dbReference>
<feature type="transmembrane region" description="Helical" evidence="9">
    <location>
        <begin position="6"/>
        <end position="27"/>
    </location>
</feature>
<dbReference type="PRINTS" id="PR00344">
    <property type="entry name" value="BCTRLSENSOR"/>
</dbReference>
<keyword evidence="5" id="KW-0547">Nucleotide-binding</keyword>
<gene>
    <name evidence="11" type="ORF">KJB30_05845</name>
</gene>
<dbReference type="EC" id="2.7.13.3" evidence="2"/>
<keyword evidence="4" id="KW-0808">Transferase</keyword>
<evidence type="ECO:0000256" key="1">
    <source>
        <dbReference type="ARBA" id="ARBA00000085"/>
    </source>
</evidence>
<evidence type="ECO:0000259" key="10">
    <source>
        <dbReference type="PROSITE" id="PS50109"/>
    </source>
</evidence>
<evidence type="ECO:0000313" key="11">
    <source>
        <dbReference type="EMBL" id="MBT1071293.1"/>
    </source>
</evidence>
<sequence length="372" mass="41697">MKSTIIRIGLLALSILAISLLHYLTPLHLHYLHDIFQRFYYLPIILAAIWFGLRGGLICSLAVSIVYAPHILFQWGGGLTLEMEKYLEIVMYNVVGGITGLLSQRERERSIELEKTAHGLEESYNALRLQSERIITIEEQLRRAERLSTLGEMAAVLAHEIRNPLGSIRGTAEILRDDYQPGNPKFEFIEIQIKETDRLNHVVEDFLRMARPQAVEMRRCSLREELEMIVTLTGSDARDRHIKLVLEPFKGDALVRGDGEKLRQAFLNIIMNALQATPTDGNVIISHRQTASGEALYYEICFRDSGPGIDEETVQHIFEPFFTTKADGTGLGLAITKKIIEGHGGTLEVKSGIGAGTEVIVQLPVLAEGQEQ</sequence>
<keyword evidence="12" id="KW-1185">Reference proteome</keyword>
<keyword evidence="6 11" id="KW-0418">Kinase</keyword>
<evidence type="ECO:0000256" key="8">
    <source>
        <dbReference type="ARBA" id="ARBA00023012"/>
    </source>
</evidence>
<keyword evidence="9" id="KW-1133">Transmembrane helix</keyword>
<dbReference type="InterPro" id="IPR003594">
    <property type="entry name" value="HATPase_dom"/>
</dbReference>
<feature type="domain" description="Histidine kinase" evidence="10">
    <location>
        <begin position="156"/>
        <end position="367"/>
    </location>
</feature>
<dbReference type="Pfam" id="PF00512">
    <property type="entry name" value="HisKA"/>
    <property type="match status" value="1"/>
</dbReference>
<organism evidence="11 12">
    <name type="scientific">Pelotalea chapellei</name>
    <dbReference type="NCBI Taxonomy" id="44671"/>
    <lineage>
        <taxon>Bacteria</taxon>
        <taxon>Pseudomonadati</taxon>
        <taxon>Thermodesulfobacteriota</taxon>
        <taxon>Desulfuromonadia</taxon>
        <taxon>Geobacterales</taxon>
        <taxon>Geobacteraceae</taxon>
        <taxon>Pelotalea</taxon>
    </lineage>
</organism>
<dbReference type="Pfam" id="PF02518">
    <property type="entry name" value="HATPase_c"/>
    <property type="match status" value="1"/>
</dbReference>
<evidence type="ECO:0000313" key="12">
    <source>
        <dbReference type="Proteomes" id="UP000784128"/>
    </source>
</evidence>
<evidence type="ECO:0000256" key="7">
    <source>
        <dbReference type="ARBA" id="ARBA00022840"/>
    </source>
</evidence>
<dbReference type="CDD" id="cd00075">
    <property type="entry name" value="HATPase"/>
    <property type="match status" value="1"/>
</dbReference>
<evidence type="ECO:0000256" key="5">
    <source>
        <dbReference type="ARBA" id="ARBA00022741"/>
    </source>
</evidence>
<dbReference type="InterPro" id="IPR004358">
    <property type="entry name" value="Sig_transdc_His_kin-like_C"/>
</dbReference>
<reference evidence="11 12" key="1">
    <citation type="submission" date="2021-05" db="EMBL/GenBank/DDBJ databases">
        <title>The draft genome of Geobacter chapellei DSM 13688.</title>
        <authorList>
            <person name="Xu Z."/>
            <person name="Masuda Y."/>
            <person name="Itoh H."/>
            <person name="Senoo K."/>
        </authorList>
    </citation>
    <scope>NUCLEOTIDE SEQUENCE [LARGE SCALE GENOMIC DNA]</scope>
    <source>
        <strain evidence="11 12">DSM 13688</strain>
    </source>
</reference>
<dbReference type="PANTHER" id="PTHR43065:SF10">
    <property type="entry name" value="PEROXIDE STRESS-ACTIVATED HISTIDINE KINASE MAK3"/>
    <property type="match status" value="1"/>
</dbReference>
<keyword evidence="9" id="KW-0472">Membrane</keyword>
<protein>
    <recommendedName>
        <fullName evidence="2">histidine kinase</fullName>
        <ecNumber evidence="2">2.7.13.3</ecNumber>
    </recommendedName>
</protein>
<dbReference type="Gene3D" id="1.10.287.130">
    <property type="match status" value="1"/>
</dbReference>
<evidence type="ECO:0000256" key="3">
    <source>
        <dbReference type="ARBA" id="ARBA00022553"/>
    </source>
</evidence>
<dbReference type="Proteomes" id="UP000784128">
    <property type="component" value="Unassembled WGS sequence"/>
</dbReference>
<dbReference type="SUPFAM" id="SSF47384">
    <property type="entry name" value="Homodimeric domain of signal transducing histidine kinase"/>
    <property type="match status" value="1"/>
</dbReference>
<accession>A0ABS5U6K3</accession>
<keyword evidence="8" id="KW-0902">Two-component regulatory system</keyword>
<name>A0ABS5U6K3_9BACT</name>
<dbReference type="InterPro" id="IPR036890">
    <property type="entry name" value="HATPase_C_sf"/>
</dbReference>
<proteinExistence type="predicted"/>
<dbReference type="SMART" id="SM00388">
    <property type="entry name" value="HisKA"/>
    <property type="match status" value="1"/>
</dbReference>
<feature type="transmembrane region" description="Helical" evidence="9">
    <location>
        <begin position="39"/>
        <end position="66"/>
    </location>
</feature>
<dbReference type="PANTHER" id="PTHR43065">
    <property type="entry name" value="SENSOR HISTIDINE KINASE"/>
    <property type="match status" value="1"/>
</dbReference>
<dbReference type="GO" id="GO:0016301">
    <property type="term" value="F:kinase activity"/>
    <property type="evidence" value="ECO:0007669"/>
    <property type="project" value="UniProtKB-KW"/>
</dbReference>
<dbReference type="EMBL" id="JAHDYS010000004">
    <property type="protein sequence ID" value="MBT1071293.1"/>
    <property type="molecule type" value="Genomic_DNA"/>
</dbReference>
<evidence type="ECO:0000256" key="9">
    <source>
        <dbReference type="SAM" id="Phobius"/>
    </source>
</evidence>
<dbReference type="CDD" id="cd00082">
    <property type="entry name" value="HisKA"/>
    <property type="match status" value="1"/>
</dbReference>
<dbReference type="RefSeq" id="WP_214297005.1">
    <property type="nucleotide sequence ID" value="NZ_JAHDYS010000004.1"/>
</dbReference>
<evidence type="ECO:0000256" key="6">
    <source>
        <dbReference type="ARBA" id="ARBA00022777"/>
    </source>
</evidence>
<dbReference type="InterPro" id="IPR036097">
    <property type="entry name" value="HisK_dim/P_sf"/>
</dbReference>
<keyword evidence="7" id="KW-0067">ATP-binding</keyword>
<keyword evidence="9" id="KW-0812">Transmembrane</keyword>
<dbReference type="SUPFAM" id="SSF55874">
    <property type="entry name" value="ATPase domain of HSP90 chaperone/DNA topoisomerase II/histidine kinase"/>
    <property type="match status" value="1"/>
</dbReference>
<dbReference type="Gene3D" id="3.30.565.10">
    <property type="entry name" value="Histidine kinase-like ATPase, C-terminal domain"/>
    <property type="match status" value="1"/>
</dbReference>
<comment type="caution">
    <text evidence="11">The sequence shown here is derived from an EMBL/GenBank/DDBJ whole genome shotgun (WGS) entry which is preliminary data.</text>
</comment>